<keyword evidence="4" id="KW-1185">Reference proteome</keyword>
<reference evidence="2" key="3">
    <citation type="submission" date="2010-09" db="EMBL/GenBank/DDBJ databases">
        <title>Annotation of Gaeumannomyces graminis var. tritici R3-111a-1.</title>
        <authorList>
            <consortium name="The Broad Institute Genome Sequencing Platform"/>
            <person name="Ma L.-J."/>
            <person name="Dead R."/>
            <person name="Young S.K."/>
            <person name="Zeng Q."/>
            <person name="Gargeya S."/>
            <person name="Fitzgerald M."/>
            <person name="Haas B."/>
            <person name="Abouelleil A."/>
            <person name="Alvarado L."/>
            <person name="Arachchi H.M."/>
            <person name="Berlin A."/>
            <person name="Brown A."/>
            <person name="Chapman S.B."/>
            <person name="Chen Z."/>
            <person name="Dunbar C."/>
            <person name="Freedman E."/>
            <person name="Gearin G."/>
            <person name="Gellesch M."/>
            <person name="Goldberg J."/>
            <person name="Griggs A."/>
            <person name="Gujja S."/>
            <person name="Heiman D."/>
            <person name="Howarth C."/>
            <person name="Larson L."/>
            <person name="Lui A."/>
            <person name="MacDonald P.J.P."/>
            <person name="Mehta T."/>
            <person name="Montmayeur A."/>
            <person name="Murphy C."/>
            <person name="Neiman D."/>
            <person name="Pearson M."/>
            <person name="Priest M."/>
            <person name="Roberts A."/>
            <person name="Saif S."/>
            <person name="Shea T."/>
            <person name="Shenoy N."/>
            <person name="Sisk P."/>
            <person name="Stolte C."/>
            <person name="Sykes S."/>
            <person name="Yandava C."/>
            <person name="Wortman J."/>
            <person name="Nusbaum C."/>
            <person name="Birren B."/>
        </authorList>
    </citation>
    <scope>NUCLEOTIDE SEQUENCE</scope>
    <source>
        <strain evidence="2">R3-111a-1</strain>
    </source>
</reference>
<reference evidence="4" key="1">
    <citation type="submission" date="2010-07" db="EMBL/GenBank/DDBJ databases">
        <title>The genome sequence of Gaeumannomyces graminis var. tritici strain R3-111a-1.</title>
        <authorList>
            <consortium name="The Broad Institute Genome Sequencing Platform"/>
            <person name="Ma L.-J."/>
            <person name="Dead R."/>
            <person name="Young S."/>
            <person name="Zeng Q."/>
            <person name="Koehrsen M."/>
            <person name="Alvarado L."/>
            <person name="Berlin A."/>
            <person name="Chapman S.B."/>
            <person name="Chen Z."/>
            <person name="Freedman E."/>
            <person name="Gellesch M."/>
            <person name="Goldberg J."/>
            <person name="Griggs A."/>
            <person name="Gujja S."/>
            <person name="Heilman E.R."/>
            <person name="Heiman D."/>
            <person name="Hepburn T."/>
            <person name="Howarth C."/>
            <person name="Jen D."/>
            <person name="Larson L."/>
            <person name="Mehta T."/>
            <person name="Neiman D."/>
            <person name="Pearson M."/>
            <person name="Roberts A."/>
            <person name="Saif S."/>
            <person name="Shea T."/>
            <person name="Shenoy N."/>
            <person name="Sisk P."/>
            <person name="Stolte C."/>
            <person name="Sykes S."/>
            <person name="Walk T."/>
            <person name="White J."/>
            <person name="Yandava C."/>
            <person name="Haas B."/>
            <person name="Nusbaum C."/>
            <person name="Birren B."/>
        </authorList>
    </citation>
    <scope>NUCLEOTIDE SEQUENCE [LARGE SCALE GENOMIC DNA]</scope>
    <source>
        <strain evidence="4">R3-111a-1</strain>
    </source>
</reference>
<evidence type="ECO:0000313" key="3">
    <source>
        <dbReference type="EnsemblFungi" id="EJT79606"/>
    </source>
</evidence>
<dbReference type="AlphaFoldDB" id="J3NTU1"/>
<dbReference type="EMBL" id="GL385396">
    <property type="protein sequence ID" value="EJT79606.1"/>
    <property type="molecule type" value="Genomic_DNA"/>
</dbReference>
<reference evidence="3" key="5">
    <citation type="submission" date="2018-04" db="UniProtKB">
        <authorList>
            <consortium name="EnsemblFungi"/>
        </authorList>
    </citation>
    <scope>IDENTIFICATION</scope>
    <source>
        <strain evidence="3">R3-111a-1</strain>
    </source>
</reference>
<reference evidence="3" key="4">
    <citation type="journal article" date="2015" name="G3 (Bethesda)">
        <title>Genome sequences of three phytopathogenic species of the Magnaporthaceae family of fungi.</title>
        <authorList>
            <person name="Okagaki L.H."/>
            <person name="Nunes C.C."/>
            <person name="Sailsbery J."/>
            <person name="Clay B."/>
            <person name="Brown D."/>
            <person name="John T."/>
            <person name="Oh Y."/>
            <person name="Young N."/>
            <person name="Fitzgerald M."/>
            <person name="Haas B.J."/>
            <person name="Zeng Q."/>
            <person name="Young S."/>
            <person name="Adiconis X."/>
            <person name="Fan L."/>
            <person name="Levin J.Z."/>
            <person name="Mitchell T.K."/>
            <person name="Okubara P.A."/>
            <person name="Farman M.L."/>
            <person name="Kohn L.M."/>
            <person name="Birren B."/>
            <person name="Ma L.-J."/>
            <person name="Dean R.A."/>
        </authorList>
    </citation>
    <scope>NUCLEOTIDE SEQUENCE</scope>
    <source>
        <strain evidence="3">R3-111a-1</strain>
    </source>
</reference>
<name>J3NTU1_GAET3</name>
<evidence type="ECO:0000313" key="4">
    <source>
        <dbReference type="Proteomes" id="UP000006039"/>
    </source>
</evidence>
<dbReference type="RefSeq" id="XP_009220751.1">
    <property type="nucleotide sequence ID" value="XM_009222487.1"/>
</dbReference>
<proteinExistence type="predicted"/>
<evidence type="ECO:0000256" key="1">
    <source>
        <dbReference type="SAM" id="MobiDB-lite"/>
    </source>
</evidence>
<feature type="compositionally biased region" description="Polar residues" evidence="1">
    <location>
        <begin position="79"/>
        <end position="89"/>
    </location>
</feature>
<dbReference type="VEuPathDB" id="FungiDB:GGTG_04690"/>
<feature type="region of interest" description="Disordered" evidence="1">
    <location>
        <begin position="56"/>
        <end position="89"/>
    </location>
</feature>
<dbReference type="HOGENOM" id="CLU_2454854_0_0_1"/>
<dbReference type="Proteomes" id="UP000006039">
    <property type="component" value="Unassembled WGS sequence"/>
</dbReference>
<dbReference type="GeneID" id="20345148"/>
<gene>
    <name evidence="3" type="primary">20345148</name>
    <name evidence="2" type="ORF">GGTG_04690</name>
</gene>
<protein>
    <submittedName>
        <fullName evidence="2 3">Uncharacterized protein</fullName>
    </submittedName>
</protein>
<accession>J3NTU1</accession>
<organism evidence="2">
    <name type="scientific">Gaeumannomyces tritici (strain R3-111a-1)</name>
    <name type="common">Wheat and barley take-all root rot fungus</name>
    <name type="synonym">Gaeumannomyces graminis var. tritici</name>
    <dbReference type="NCBI Taxonomy" id="644352"/>
    <lineage>
        <taxon>Eukaryota</taxon>
        <taxon>Fungi</taxon>
        <taxon>Dikarya</taxon>
        <taxon>Ascomycota</taxon>
        <taxon>Pezizomycotina</taxon>
        <taxon>Sordariomycetes</taxon>
        <taxon>Sordariomycetidae</taxon>
        <taxon>Magnaporthales</taxon>
        <taxon>Magnaporthaceae</taxon>
        <taxon>Gaeumannomyces</taxon>
    </lineage>
</organism>
<dbReference type="EnsemblFungi" id="EJT79606">
    <property type="protein sequence ID" value="EJT79606"/>
    <property type="gene ID" value="GGTG_04690"/>
</dbReference>
<sequence>MQGNSESVFRSNYQAHHVAEKLMALGFGRFVKPFNRPERRDFNLADQLVNKPGEWAAHTGTHYSTVGPTARGRAAGPESATTQGVRPRS</sequence>
<evidence type="ECO:0000313" key="2">
    <source>
        <dbReference type="EMBL" id="EJT79606.1"/>
    </source>
</evidence>
<reference evidence="2" key="2">
    <citation type="submission" date="2010-07" db="EMBL/GenBank/DDBJ databases">
        <authorList>
            <consortium name="The Broad Institute Genome Sequencing Platform"/>
            <consortium name="Broad Institute Genome Sequencing Center for Infectious Disease"/>
            <person name="Ma L.-J."/>
            <person name="Dead R."/>
            <person name="Young S."/>
            <person name="Zeng Q."/>
            <person name="Koehrsen M."/>
            <person name="Alvarado L."/>
            <person name="Berlin A."/>
            <person name="Chapman S.B."/>
            <person name="Chen Z."/>
            <person name="Freedman E."/>
            <person name="Gellesch M."/>
            <person name="Goldberg J."/>
            <person name="Griggs A."/>
            <person name="Gujja S."/>
            <person name="Heilman E.R."/>
            <person name="Heiman D."/>
            <person name="Hepburn T."/>
            <person name="Howarth C."/>
            <person name="Jen D."/>
            <person name="Larson L."/>
            <person name="Mehta T."/>
            <person name="Neiman D."/>
            <person name="Pearson M."/>
            <person name="Roberts A."/>
            <person name="Saif S."/>
            <person name="Shea T."/>
            <person name="Shenoy N."/>
            <person name="Sisk P."/>
            <person name="Stolte C."/>
            <person name="Sykes S."/>
            <person name="Walk T."/>
            <person name="White J."/>
            <person name="Yandava C."/>
            <person name="Haas B."/>
            <person name="Nusbaum C."/>
            <person name="Birren B."/>
        </authorList>
    </citation>
    <scope>NUCLEOTIDE SEQUENCE</scope>
    <source>
        <strain evidence="2">R3-111a-1</strain>
    </source>
</reference>